<proteinExistence type="inferred from homology"/>
<evidence type="ECO:0000256" key="10">
    <source>
        <dbReference type="ARBA" id="ARBA00034808"/>
    </source>
</evidence>
<dbReference type="SMART" id="SM00490">
    <property type="entry name" value="HELICc"/>
    <property type="match status" value="1"/>
</dbReference>
<evidence type="ECO:0000256" key="5">
    <source>
        <dbReference type="ARBA" id="ARBA00022806"/>
    </source>
</evidence>
<keyword evidence="6" id="KW-0067">ATP-binding</keyword>
<dbReference type="CDD" id="cd17920">
    <property type="entry name" value="DEXHc_RecQ"/>
    <property type="match status" value="1"/>
</dbReference>
<evidence type="ECO:0000256" key="3">
    <source>
        <dbReference type="ARBA" id="ARBA00022741"/>
    </source>
</evidence>
<keyword evidence="16" id="KW-1185">Reference proteome</keyword>
<dbReference type="PANTHER" id="PTHR13710:SF105">
    <property type="entry name" value="ATP-DEPENDENT DNA HELICASE Q1"/>
    <property type="match status" value="1"/>
</dbReference>
<dbReference type="GO" id="GO:0005694">
    <property type="term" value="C:chromosome"/>
    <property type="evidence" value="ECO:0007669"/>
    <property type="project" value="TreeGrafter"/>
</dbReference>
<accession>A0A974XHF6</accession>
<dbReference type="Gene3D" id="3.40.50.300">
    <property type="entry name" value="P-loop containing nucleotide triphosphate hydrolases"/>
    <property type="match status" value="2"/>
</dbReference>
<dbReference type="InterPro" id="IPR004589">
    <property type="entry name" value="DNA_helicase_ATP-dep_RecQ"/>
</dbReference>
<gene>
    <name evidence="15" type="ORF">J0B03_11600</name>
</gene>
<dbReference type="Pfam" id="PF00271">
    <property type="entry name" value="Helicase_C"/>
    <property type="match status" value="1"/>
</dbReference>
<evidence type="ECO:0000256" key="6">
    <source>
        <dbReference type="ARBA" id="ARBA00022840"/>
    </source>
</evidence>
<evidence type="ECO:0000313" key="16">
    <source>
        <dbReference type="Proteomes" id="UP000663499"/>
    </source>
</evidence>
<dbReference type="GO" id="GO:0005524">
    <property type="term" value="F:ATP binding"/>
    <property type="evidence" value="ECO:0007669"/>
    <property type="project" value="UniProtKB-KW"/>
</dbReference>
<evidence type="ECO:0000313" key="15">
    <source>
        <dbReference type="EMBL" id="QSX08418.1"/>
    </source>
</evidence>
<evidence type="ECO:0000256" key="12">
    <source>
        <dbReference type="ARBA" id="ARBA00044550"/>
    </source>
</evidence>
<dbReference type="Proteomes" id="UP000663499">
    <property type="component" value="Chromosome"/>
</dbReference>
<evidence type="ECO:0000256" key="9">
    <source>
        <dbReference type="ARBA" id="ARBA00034617"/>
    </source>
</evidence>
<sequence length="603" mass="69197">MEIHNMYTEKQLLEAGKRFFNLSAFREGQLPLIQAILYGNNVLGILPTGAGKSICFQLPALLSNDVSLVVSPLKSLMKDQVENLWDTGIKSADYLDSSKSNEEKVKILRKLKNGEINILYLSPERLHGRRFRAALSKAIYPRSLKYFIVDEAHCISEWGHDFRPAYLCLLKAADELGAKQRVAVTATASPIVQSDILRTLEISRDQVYHSLSLDRRELGLQVLMVPDSSPKERTLKQALEVLNKKYSNGSGLIFTVYAAPDGNLTAPLGTRFIQQYLQEQKIDSEIYHGKLSDKERLQVQNAFKKNQVSLLVATKGFGMGIDKPDIRYVIHMCYPGSLEAYYQEAGRAGRDREESVVLILARYRKSQCVQNSMEFQGMEPLCVNKWSCFYGNGEKCDYGMQAKFIYDSCPTPEILRQEITACFHELKTASDESRRVSILWHHDKSIRRQTLLYYFEKHGLVQEYELDRFEEQGQGFNILLHSSCWCEEMMESRLELVIQDMLKRKKQKYIALKQIQDYVENSNICRRERLLRYFEDKTEFGVDGCGFCDVDGLNDFSNIDFGTTRNDPMGSINKVEKRNWLSETDFWIVIALTAGIFLAALFF</sequence>
<dbReference type="KEGG" id="alka:J0B03_11600"/>
<dbReference type="GO" id="GO:0016787">
    <property type="term" value="F:hydrolase activity"/>
    <property type="evidence" value="ECO:0007669"/>
    <property type="project" value="UniProtKB-KW"/>
</dbReference>
<dbReference type="RefSeq" id="WP_207299759.1">
    <property type="nucleotide sequence ID" value="NZ_CP071444.1"/>
</dbReference>
<dbReference type="InterPro" id="IPR032284">
    <property type="entry name" value="RecQ_Zn-bd"/>
</dbReference>
<dbReference type="InterPro" id="IPR014001">
    <property type="entry name" value="Helicase_ATP-bd"/>
</dbReference>
<dbReference type="GO" id="GO:0003677">
    <property type="term" value="F:DNA binding"/>
    <property type="evidence" value="ECO:0007669"/>
    <property type="project" value="UniProtKB-KW"/>
</dbReference>
<evidence type="ECO:0000256" key="11">
    <source>
        <dbReference type="ARBA" id="ARBA00044535"/>
    </source>
</evidence>
<dbReference type="InterPro" id="IPR001650">
    <property type="entry name" value="Helicase_C-like"/>
</dbReference>
<dbReference type="InterPro" id="IPR036388">
    <property type="entry name" value="WH-like_DNA-bd_sf"/>
</dbReference>
<keyword evidence="4" id="KW-0378">Hydrolase</keyword>
<evidence type="ECO:0000256" key="4">
    <source>
        <dbReference type="ARBA" id="ARBA00022801"/>
    </source>
</evidence>
<evidence type="ECO:0000259" key="13">
    <source>
        <dbReference type="PROSITE" id="PS51192"/>
    </source>
</evidence>
<keyword evidence="7" id="KW-0238">DNA-binding</keyword>
<reference evidence="15" key="1">
    <citation type="submission" date="2021-03" db="EMBL/GenBank/DDBJ databases">
        <title>Alkalibacter marinus sp. nov., isolated from tidal flat sediment.</title>
        <authorList>
            <person name="Namirimu T."/>
            <person name="Yang J.-A."/>
            <person name="Yang S.-H."/>
            <person name="Kim Y.-J."/>
            <person name="Kwon K.K."/>
        </authorList>
    </citation>
    <scope>NUCLEOTIDE SEQUENCE</scope>
    <source>
        <strain evidence="15">ES005</strain>
    </source>
</reference>
<dbReference type="GO" id="GO:0043138">
    <property type="term" value="F:3'-5' DNA helicase activity"/>
    <property type="evidence" value="ECO:0007669"/>
    <property type="project" value="UniProtKB-EC"/>
</dbReference>
<dbReference type="PROSITE" id="PS51194">
    <property type="entry name" value="HELICASE_CTER"/>
    <property type="match status" value="1"/>
</dbReference>
<feature type="domain" description="Helicase ATP-binding" evidence="13">
    <location>
        <begin position="33"/>
        <end position="206"/>
    </location>
</feature>
<dbReference type="GO" id="GO:0009378">
    <property type="term" value="F:four-way junction helicase activity"/>
    <property type="evidence" value="ECO:0007669"/>
    <property type="project" value="TreeGrafter"/>
</dbReference>
<dbReference type="EMBL" id="CP071444">
    <property type="protein sequence ID" value="QSX08418.1"/>
    <property type="molecule type" value="Genomic_DNA"/>
</dbReference>
<evidence type="ECO:0000256" key="7">
    <source>
        <dbReference type="ARBA" id="ARBA00023125"/>
    </source>
</evidence>
<evidence type="ECO:0000256" key="8">
    <source>
        <dbReference type="ARBA" id="ARBA00023235"/>
    </source>
</evidence>
<dbReference type="NCBIfam" id="TIGR00614">
    <property type="entry name" value="recQ_fam"/>
    <property type="match status" value="1"/>
</dbReference>
<name>A0A974XHF6_9FIRM</name>
<dbReference type="GO" id="GO:0005737">
    <property type="term" value="C:cytoplasm"/>
    <property type="evidence" value="ECO:0007669"/>
    <property type="project" value="TreeGrafter"/>
</dbReference>
<dbReference type="GO" id="GO:0006281">
    <property type="term" value="P:DNA repair"/>
    <property type="evidence" value="ECO:0007669"/>
    <property type="project" value="TreeGrafter"/>
</dbReference>
<organism evidence="15 16">
    <name type="scientific">Alkalibacter rhizosphaerae</name>
    <dbReference type="NCBI Taxonomy" id="2815577"/>
    <lineage>
        <taxon>Bacteria</taxon>
        <taxon>Bacillati</taxon>
        <taxon>Bacillota</taxon>
        <taxon>Clostridia</taxon>
        <taxon>Eubacteriales</taxon>
        <taxon>Eubacteriaceae</taxon>
        <taxon>Alkalibacter</taxon>
    </lineage>
</organism>
<dbReference type="GO" id="GO:0006310">
    <property type="term" value="P:DNA recombination"/>
    <property type="evidence" value="ECO:0007669"/>
    <property type="project" value="InterPro"/>
</dbReference>
<dbReference type="Pfam" id="PF16124">
    <property type="entry name" value="RecQ_Zn_bind"/>
    <property type="match status" value="1"/>
</dbReference>
<evidence type="ECO:0000259" key="14">
    <source>
        <dbReference type="PROSITE" id="PS51194"/>
    </source>
</evidence>
<dbReference type="GO" id="GO:0046872">
    <property type="term" value="F:metal ion binding"/>
    <property type="evidence" value="ECO:0007669"/>
    <property type="project" value="UniProtKB-KW"/>
</dbReference>
<keyword evidence="8" id="KW-0413">Isomerase</keyword>
<evidence type="ECO:0000256" key="2">
    <source>
        <dbReference type="ARBA" id="ARBA00022723"/>
    </source>
</evidence>
<evidence type="ECO:0000256" key="1">
    <source>
        <dbReference type="ARBA" id="ARBA00005446"/>
    </source>
</evidence>
<comment type="catalytic activity">
    <reaction evidence="9">
        <text>Couples ATP hydrolysis with the unwinding of duplex DNA by translocating in the 3'-5' direction.</text>
        <dbReference type="EC" id="5.6.2.4"/>
    </reaction>
</comment>
<keyword evidence="3" id="KW-0547">Nucleotide-binding</keyword>
<dbReference type="PANTHER" id="PTHR13710">
    <property type="entry name" value="DNA HELICASE RECQ FAMILY MEMBER"/>
    <property type="match status" value="1"/>
</dbReference>
<dbReference type="InterPro" id="IPR011545">
    <property type="entry name" value="DEAD/DEAH_box_helicase_dom"/>
</dbReference>
<feature type="domain" description="Helicase C-terminal" evidence="14">
    <location>
        <begin position="234"/>
        <end position="434"/>
    </location>
</feature>
<dbReference type="SMART" id="SM00487">
    <property type="entry name" value="DEXDc"/>
    <property type="match status" value="1"/>
</dbReference>
<keyword evidence="5 15" id="KW-0347">Helicase</keyword>
<dbReference type="Pfam" id="PF00270">
    <property type="entry name" value="DEAD"/>
    <property type="match status" value="1"/>
</dbReference>
<dbReference type="SUPFAM" id="SSF52540">
    <property type="entry name" value="P-loop containing nucleoside triphosphate hydrolases"/>
    <property type="match status" value="1"/>
</dbReference>
<dbReference type="Gene3D" id="1.10.10.10">
    <property type="entry name" value="Winged helix-like DNA-binding domain superfamily/Winged helix DNA-binding domain"/>
    <property type="match status" value="1"/>
</dbReference>
<dbReference type="AlphaFoldDB" id="A0A974XHF6"/>
<comment type="similarity">
    <text evidence="1">Belongs to the helicase family. RecQ subfamily.</text>
</comment>
<protein>
    <recommendedName>
        <fullName evidence="11">ATP-dependent DNA helicase RecQ</fullName>
        <ecNumber evidence="10">5.6.2.4</ecNumber>
    </recommendedName>
    <alternativeName>
        <fullName evidence="12">DNA 3'-5' helicase RecQ</fullName>
    </alternativeName>
</protein>
<dbReference type="InterPro" id="IPR027417">
    <property type="entry name" value="P-loop_NTPase"/>
</dbReference>
<keyword evidence="2" id="KW-0479">Metal-binding</keyword>
<dbReference type="EC" id="5.6.2.4" evidence="10"/>
<dbReference type="PROSITE" id="PS51192">
    <property type="entry name" value="HELICASE_ATP_BIND_1"/>
    <property type="match status" value="1"/>
</dbReference>